<reference evidence="3" key="1">
    <citation type="journal article" date="2013" name="Nat. Biotechnol.">
        <title>Chinese hamster genome sequenced from sorted chromosomes.</title>
        <authorList>
            <person name="Brinkrolf K."/>
            <person name="Rupp O."/>
            <person name="Laux H."/>
            <person name="Kollin F."/>
            <person name="Ernst W."/>
            <person name="Linke B."/>
            <person name="Kofler R."/>
            <person name="Romand S."/>
            <person name="Hesse F."/>
            <person name="Budach W.E."/>
            <person name="Galosy S."/>
            <person name="Muller D."/>
            <person name="Noll T."/>
            <person name="Wienberg J."/>
            <person name="Jostock T."/>
            <person name="Leonard M."/>
            <person name="Grillari J."/>
            <person name="Tauch A."/>
            <person name="Goesmann A."/>
            <person name="Helk B."/>
            <person name="Mott J.E."/>
            <person name="Puhler A."/>
            <person name="Borth N."/>
        </authorList>
    </citation>
    <scope>NUCLEOTIDE SEQUENCE [LARGE SCALE GENOMIC DNA]</scope>
    <source>
        <strain evidence="3">17A/GY</strain>
    </source>
</reference>
<sequence>MLLSASLKLRGPPETLSARAPGEVLWLLGKKLTRCLFTVSYIYGKNRMSPLDSQQGQACLNQPLPG</sequence>
<name>A0A061I066_CRIGR</name>
<feature type="compositionally biased region" description="Polar residues" evidence="1">
    <location>
        <begin position="51"/>
        <end position="60"/>
    </location>
</feature>
<evidence type="ECO:0000313" key="3">
    <source>
        <dbReference type="Proteomes" id="UP000030759"/>
    </source>
</evidence>
<dbReference type="EMBL" id="KE685568">
    <property type="protein sequence ID" value="ERE65244.1"/>
    <property type="molecule type" value="Genomic_DNA"/>
</dbReference>
<organism evidence="2 3">
    <name type="scientific">Cricetulus griseus</name>
    <name type="common">Chinese hamster</name>
    <name type="synonym">Cricetulus barabensis griseus</name>
    <dbReference type="NCBI Taxonomy" id="10029"/>
    <lineage>
        <taxon>Eukaryota</taxon>
        <taxon>Metazoa</taxon>
        <taxon>Chordata</taxon>
        <taxon>Craniata</taxon>
        <taxon>Vertebrata</taxon>
        <taxon>Euteleostomi</taxon>
        <taxon>Mammalia</taxon>
        <taxon>Eutheria</taxon>
        <taxon>Euarchontoglires</taxon>
        <taxon>Glires</taxon>
        <taxon>Rodentia</taxon>
        <taxon>Myomorpha</taxon>
        <taxon>Muroidea</taxon>
        <taxon>Cricetidae</taxon>
        <taxon>Cricetinae</taxon>
        <taxon>Cricetulus</taxon>
    </lineage>
</organism>
<dbReference type="Proteomes" id="UP000030759">
    <property type="component" value="Unassembled WGS sequence"/>
</dbReference>
<dbReference type="AlphaFoldDB" id="A0A061I066"/>
<evidence type="ECO:0000256" key="1">
    <source>
        <dbReference type="SAM" id="MobiDB-lite"/>
    </source>
</evidence>
<protein>
    <submittedName>
        <fullName evidence="2">Uncharacterized protein</fullName>
    </submittedName>
</protein>
<gene>
    <name evidence="2" type="ORF">H671_xg20397</name>
</gene>
<accession>A0A061I066</accession>
<evidence type="ECO:0000313" key="2">
    <source>
        <dbReference type="EMBL" id="ERE65244.1"/>
    </source>
</evidence>
<proteinExistence type="predicted"/>
<feature type="region of interest" description="Disordered" evidence="1">
    <location>
        <begin position="47"/>
        <end position="66"/>
    </location>
</feature>